<organism evidence="1 2">
    <name type="scientific">Gossypium harknessii</name>
    <dbReference type="NCBI Taxonomy" id="34285"/>
    <lineage>
        <taxon>Eukaryota</taxon>
        <taxon>Viridiplantae</taxon>
        <taxon>Streptophyta</taxon>
        <taxon>Embryophyta</taxon>
        <taxon>Tracheophyta</taxon>
        <taxon>Spermatophyta</taxon>
        <taxon>Magnoliopsida</taxon>
        <taxon>eudicotyledons</taxon>
        <taxon>Gunneridae</taxon>
        <taxon>Pentapetalae</taxon>
        <taxon>rosids</taxon>
        <taxon>malvids</taxon>
        <taxon>Malvales</taxon>
        <taxon>Malvaceae</taxon>
        <taxon>Malvoideae</taxon>
        <taxon>Gossypium</taxon>
    </lineage>
</organism>
<dbReference type="AlphaFoldDB" id="A0A7J9GL68"/>
<dbReference type="InterPro" id="IPR023614">
    <property type="entry name" value="Porin_dom_sf"/>
</dbReference>
<dbReference type="Gene3D" id="2.40.160.10">
    <property type="entry name" value="Porin"/>
    <property type="match status" value="1"/>
</dbReference>
<comment type="caution">
    <text evidence="1">The sequence shown here is derived from an EMBL/GenBank/DDBJ whole genome shotgun (WGS) entry which is preliminary data.</text>
</comment>
<name>A0A7J9GL68_9ROSI</name>
<gene>
    <name evidence="1" type="ORF">Gohar_008917</name>
</gene>
<proteinExistence type="predicted"/>
<keyword evidence="2" id="KW-1185">Reference proteome</keyword>
<protein>
    <submittedName>
        <fullName evidence="1">Uncharacterized protein</fullName>
    </submittedName>
</protein>
<dbReference type="OrthoDB" id="7827681at2759"/>
<evidence type="ECO:0000313" key="1">
    <source>
        <dbReference type="EMBL" id="MBA0798317.1"/>
    </source>
</evidence>
<accession>A0A7J9GL68</accession>
<sequence length="41" mass="4528">MVSALIQHEWLSKSLFTIYGEVDIESIDKSPKVGLALALKP</sequence>
<dbReference type="EMBL" id="JABFAD010000005">
    <property type="protein sequence ID" value="MBA0798317.1"/>
    <property type="molecule type" value="Genomic_DNA"/>
</dbReference>
<evidence type="ECO:0000313" key="2">
    <source>
        <dbReference type="Proteomes" id="UP000593560"/>
    </source>
</evidence>
<reference evidence="1 2" key="1">
    <citation type="journal article" date="2019" name="Genome Biol. Evol.">
        <title>Insights into the evolution of the New World diploid cottons (Gossypium, subgenus Houzingenia) based on genome sequencing.</title>
        <authorList>
            <person name="Grover C.E."/>
            <person name="Arick M.A. 2nd"/>
            <person name="Thrash A."/>
            <person name="Conover J.L."/>
            <person name="Sanders W.S."/>
            <person name="Peterson D.G."/>
            <person name="Frelichowski J.E."/>
            <person name="Scheffler J.A."/>
            <person name="Scheffler B.E."/>
            <person name="Wendel J.F."/>
        </authorList>
    </citation>
    <scope>NUCLEOTIDE SEQUENCE [LARGE SCALE GENOMIC DNA]</scope>
    <source>
        <strain evidence="1">0</strain>
        <tissue evidence="1">Leaf</tissue>
    </source>
</reference>
<dbReference type="Proteomes" id="UP000593560">
    <property type="component" value="Unassembled WGS sequence"/>
</dbReference>